<dbReference type="InterPro" id="IPR014718">
    <property type="entry name" value="GH-type_carb-bd"/>
</dbReference>
<sequence>MISMTKIILNNEYLTVAIADHGAALVSVRDQKSQERLGINLPASQTRRASLLFPIVGQIKNNCYQFNNQTYSMPPLGFACDQQFTILYQTPQQTCLELQATAATLKMFPFHFCLRVVYTLVQHAVRVDYTVLNQDQMPLFFAIGAQVGLVCDYQHESNFLDWQSAQPLQQLRLNGRGFCDLSQPRNVSSTTWKLKDIKNISLYRALGLTTWQLCQKQQVQEALISNAPYWQIGTRYPQPDHVINFEPWWGMTETNKAALQWEQKFGFNCLQPQQHFNATWQIHFYEK</sequence>
<gene>
    <name evidence="1" type="ORF">JG30_08630</name>
</gene>
<evidence type="ECO:0000313" key="1">
    <source>
        <dbReference type="EMBL" id="KJY61811.1"/>
    </source>
</evidence>
<dbReference type="GO" id="GO:0030246">
    <property type="term" value="F:carbohydrate binding"/>
    <property type="evidence" value="ECO:0007669"/>
    <property type="project" value="InterPro"/>
</dbReference>
<reference evidence="1 2" key="1">
    <citation type="submission" date="2015-01" db="EMBL/GenBank/DDBJ databases">
        <title>Comparative genomics of the lactic acid bacteria isolated from the honey bee gut.</title>
        <authorList>
            <person name="Ellegaard K.M."/>
            <person name="Tamarit D."/>
            <person name="Javelind E."/>
            <person name="Olofsson T."/>
            <person name="Andersson S.G."/>
            <person name="Vasquez A."/>
        </authorList>
    </citation>
    <scope>NUCLEOTIDE SEQUENCE [LARGE SCALE GENOMIC DNA]</scope>
    <source>
        <strain evidence="1 2">Bin4</strain>
    </source>
</reference>
<dbReference type="GO" id="GO:0005975">
    <property type="term" value="P:carbohydrate metabolic process"/>
    <property type="evidence" value="ECO:0007669"/>
    <property type="project" value="InterPro"/>
</dbReference>
<dbReference type="SUPFAM" id="SSF74650">
    <property type="entry name" value="Galactose mutarotase-like"/>
    <property type="match status" value="1"/>
</dbReference>
<accession>A0A0F4LW95</accession>
<dbReference type="InterPro" id="IPR011013">
    <property type="entry name" value="Gal_mutarotase_sf_dom"/>
</dbReference>
<evidence type="ECO:0008006" key="3">
    <source>
        <dbReference type="Google" id="ProtNLM"/>
    </source>
</evidence>
<dbReference type="InterPro" id="IPR008183">
    <property type="entry name" value="Aldose_1/G6P_1-epimerase"/>
</dbReference>
<dbReference type="Gene3D" id="2.70.98.10">
    <property type="match status" value="1"/>
</dbReference>
<protein>
    <recommendedName>
        <fullName evidence="3">Aldose 1-epimerase</fullName>
    </recommendedName>
</protein>
<comment type="caution">
    <text evidence="1">The sequence shown here is derived from an EMBL/GenBank/DDBJ whole genome shotgun (WGS) entry which is preliminary data.</text>
</comment>
<dbReference type="OrthoDB" id="9795355at2"/>
<dbReference type="STRING" id="1218492.JG30_08630"/>
<dbReference type="Pfam" id="PF01263">
    <property type="entry name" value="Aldose_epim"/>
    <property type="match status" value="1"/>
</dbReference>
<dbReference type="RefSeq" id="WP_046316495.1">
    <property type="nucleotide sequence ID" value="NZ_JBHSZT010000001.1"/>
</dbReference>
<dbReference type="PATRIC" id="fig|1218492.5.peg.1002"/>
<dbReference type="GO" id="GO:0016853">
    <property type="term" value="F:isomerase activity"/>
    <property type="evidence" value="ECO:0007669"/>
    <property type="project" value="InterPro"/>
</dbReference>
<proteinExistence type="predicted"/>
<dbReference type="Proteomes" id="UP000033558">
    <property type="component" value="Unassembled WGS sequence"/>
</dbReference>
<keyword evidence="2" id="KW-1185">Reference proteome</keyword>
<dbReference type="EMBL" id="JXJQ01000008">
    <property type="protein sequence ID" value="KJY61811.1"/>
    <property type="molecule type" value="Genomic_DNA"/>
</dbReference>
<dbReference type="HOGENOM" id="CLU_057834_1_0_9"/>
<name>A0A0F4LW95_9LACO</name>
<dbReference type="AlphaFoldDB" id="A0A0F4LW95"/>
<evidence type="ECO:0000313" key="2">
    <source>
        <dbReference type="Proteomes" id="UP000033558"/>
    </source>
</evidence>
<organism evidence="1 2">
    <name type="scientific">Bombilactobacillus mellifer</name>
    <dbReference type="NCBI Taxonomy" id="1218492"/>
    <lineage>
        <taxon>Bacteria</taxon>
        <taxon>Bacillati</taxon>
        <taxon>Bacillota</taxon>
        <taxon>Bacilli</taxon>
        <taxon>Lactobacillales</taxon>
        <taxon>Lactobacillaceae</taxon>
        <taxon>Bombilactobacillus</taxon>
    </lineage>
</organism>